<sequence>MKAVLFASSVRPGRMNDRVLKFASERLTESGNAVRIVDPKDIDLPILRTALQFYANDSDVPEKLAELNSIIKEADILIFTTSEYNRCIPPALSNMLDHLPHSTFAFKPAGIVAYTTGLDGGQQAAGQLRQMLSELGCLVVPHSLVLYQVNERLSVNGGLNGSSKAREALTSEMDLVIEQTVFVANRMHDHKPDYVLPKVHPYA</sequence>
<dbReference type="GO" id="GO:0010181">
    <property type="term" value="F:FMN binding"/>
    <property type="evidence" value="ECO:0007669"/>
    <property type="project" value="TreeGrafter"/>
</dbReference>
<organism evidence="2 3">
    <name type="scientific">Calicophoron daubneyi</name>
    <name type="common">Rumen fluke</name>
    <name type="synonym">Paramphistomum daubneyi</name>
    <dbReference type="NCBI Taxonomy" id="300641"/>
    <lineage>
        <taxon>Eukaryota</taxon>
        <taxon>Metazoa</taxon>
        <taxon>Spiralia</taxon>
        <taxon>Lophotrochozoa</taxon>
        <taxon>Platyhelminthes</taxon>
        <taxon>Trematoda</taxon>
        <taxon>Digenea</taxon>
        <taxon>Plagiorchiida</taxon>
        <taxon>Pronocephalata</taxon>
        <taxon>Paramphistomoidea</taxon>
        <taxon>Paramphistomidae</taxon>
        <taxon>Calicophoron</taxon>
    </lineage>
</organism>
<dbReference type="InterPro" id="IPR005025">
    <property type="entry name" value="FMN_Rdtase-like_dom"/>
</dbReference>
<accession>A0AAV2TR76</accession>
<dbReference type="GO" id="GO:0016491">
    <property type="term" value="F:oxidoreductase activity"/>
    <property type="evidence" value="ECO:0007669"/>
    <property type="project" value="InterPro"/>
</dbReference>
<gene>
    <name evidence="2" type="ORF">CDAUBV1_LOCUS14490</name>
</gene>
<dbReference type="SUPFAM" id="SSF52218">
    <property type="entry name" value="Flavoproteins"/>
    <property type="match status" value="1"/>
</dbReference>
<dbReference type="Proteomes" id="UP001497525">
    <property type="component" value="Unassembled WGS sequence"/>
</dbReference>
<evidence type="ECO:0000313" key="3">
    <source>
        <dbReference type="Proteomes" id="UP001497525"/>
    </source>
</evidence>
<protein>
    <recommendedName>
        <fullName evidence="1">NADPH-dependent FMN reductase-like domain-containing protein</fullName>
    </recommendedName>
</protein>
<dbReference type="InterPro" id="IPR050712">
    <property type="entry name" value="NAD(P)H-dep_reductase"/>
</dbReference>
<dbReference type="Pfam" id="PF03358">
    <property type="entry name" value="FMN_red"/>
    <property type="match status" value="1"/>
</dbReference>
<comment type="caution">
    <text evidence="2">The sequence shown here is derived from an EMBL/GenBank/DDBJ whole genome shotgun (WGS) entry which is preliminary data.</text>
</comment>
<dbReference type="EMBL" id="CAXLJL010000601">
    <property type="protein sequence ID" value="CAL5139449.1"/>
    <property type="molecule type" value="Genomic_DNA"/>
</dbReference>
<reference evidence="2" key="1">
    <citation type="submission" date="2024-06" db="EMBL/GenBank/DDBJ databases">
        <authorList>
            <person name="Liu X."/>
            <person name="Lenzi L."/>
            <person name="Haldenby T S."/>
            <person name="Uol C."/>
        </authorList>
    </citation>
    <scope>NUCLEOTIDE SEQUENCE</scope>
</reference>
<proteinExistence type="predicted"/>
<dbReference type="InterPro" id="IPR029039">
    <property type="entry name" value="Flavoprotein-like_sf"/>
</dbReference>
<evidence type="ECO:0000313" key="2">
    <source>
        <dbReference type="EMBL" id="CAL5139449.1"/>
    </source>
</evidence>
<dbReference type="PANTHER" id="PTHR30543">
    <property type="entry name" value="CHROMATE REDUCTASE"/>
    <property type="match status" value="1"/>
</dbReference>
<evidence type="ECO:0000259" key="1">
    <source>
        <dbReference type="Pfam" id="PF03358"/>
    </source>
</evidence>
<name>A0AAV2TR76_CALDB</name>
<feature type="domain" description="NADPH-dependent FMN reductase-like" evidence="1">
    <location>
        <begin position="1"/>
        <end position="145"/>
    </location>
</feature>
<dbReference type="PANTHER" id="PTHR30543:SF21">
    <property type="entry name" value="NAD(P)H-DEPENDENT FMN REDUCTASE LOT6"/>
    <property type="match status" value="1"/>
</dbReference>
<dbReference type="Gene3D" id="3.40.50.360">
    <property type="match status" value="1"/>
</dbReference>
<dbReference type="GO" id="GO:0005829">
    <property type="term" value="C:cytosol"/>
    <property type="evidence" value="ECO:0007669"/>
    <property type="project" value="TreeGrafter"/>
</dbReference>
<dbReference type="AlphaFoldDB" id="A0AAV2TR76"/>